<dbReference type="GO" id="GO:0016485">
    <property type="term" value="P:protein processing"/>
    <property type="evidence" value="ECO:0007669"/>
    <property type="project" value="TreeGrafter"/>
</dbReference>
<dbReference type="InterPro" id="IPR050753">
    <property type="entry name" value="Peptidase_M14_domain"/>
</dbReference>
<dbReference type="SUPFAM" id="SSF49464">
    <property type="entry name" value="Carboxypeptidase regulatory domain-like"/>
    <property type="match status" value="1"/>
</dbReference>
<dbReference type="GO" id="GO:0004181">
    <property type="term" value="F:metallocarboxypeptidase activity"/>
    <property type="evidence" value="ECO:0007669"/>
    <property type="project" value="InterPro"/>
</dbReference>
<accession>A0A915DBM0</accession>
<sequence length="694" mass="76841">MKNRFNNSEQNANMTTLDPPRSLVANYPYDDSDNGADGIYTPSVDDKLFTQMAFQYARAHSNMWKTGRRCGLSDDGDSFVHGITNGAGWYHLAGGMQDWQYLHSNAMEITIEMGCFKFPTDDMIAKLWEEHKFSLLSFLEMVHYGVKGLVHNAQGHSVANATLSIVSGGEGKNMTTTALGEYWRLLSPGNYTLQVSHADYEPTKFNDLACIVEDDEKTNTFVRGRGALQIVLLAVDSSSEKLLRRLINQTCQALTSKPTKLGEFLKSRARLHVLTQYSKADNLPYIKNVNADALLVFSAGTPKSIIFSAGENTPRMFDARKFDESLRKAFNQEGSLPKTCENKLEQSSTASIVDEMHLDNLFELGISIGCAELVTKENTFDADKLDATMAAIVETLLNVLKKDMVKEFSVLPSSSPMDHFTPNKLYKPPPQVGPMQLRAVGSHQGPHTLVVAVEMKMESVVYQFAQYLCNSSSDQRSSEEASQLAKVLSGSTIVFLPDIPHTQLNCHDYGTISPFIPLVDSIVKVVPEIDLVMLVATGGLKVRYIDVANTGKDAQIDDHADPLSTFSATTTSVESKNTNVSNAIGSLAQLYVDRHDLMKQMEARNESNVIIKKQLQNCWNWLGINAASGLKQDKSIRETENSIIQHFAQAGVKTIPKTKRANSLFEESVTGSKEELEASLEQRSFCCHLVVEAR</sequence>
<dbReference type="Gene3D" id="3.40.630.10">
    <property type="entry name" value="Zn peptidases"/>
    <property type="match status" value="1"/>
</dbReference>
<dbReference type="GO" id="GO:0005615">
    <property type="term" value="C:extracellular space"/>
    <property type="evidence" value="ECO:0007669"/>
    <property type="project" value="TreeGrafter"/>
</dbReference>
<reference evidence="7" key="1">
    <citation type="submission" date="2022-11" db="UniProtKB">
        <authorList>
            <consortium name="WormBaseParasite"/>
        </authorList>
    </citation>
    <scope>IDENTIFICATION</scope>
</reference>
<dbReference type="PANTHER" id="PTHR11532">
    <property type="entry name" value="PROTEASE M14 CARBOXYPEPTIDASE"/>
    <property type="match status" value="1"/>
</dbReference>
<feature type="region of interest" description="Disordered" evidence="4">
    <location>
        <begin position="1"/>
        <end position="21"/>
    </location>
</feature>
<organism evidence="6 7">
    <name type="scientific">Ditylenchus dipsaci</name>
    <dbReference type="NCBI Taxonomy" id="166011"/>
    <lineage>
        <taxon>Eukaryota</taxon>
        <taxon>Metazoa</taxon>
        <taxon>Ecdysozoa</taxon>
        <taxon>Nematoda</taxon>
        <taxon>Chromadorea</taxon>
        <taxon>Rhabditida</taxon>
        <taxon>Tylenchina</taxon>
        <taxon>Tylenchomorpha</taxon>
        <taxon>Sphaerularioidea</taxon>
        <taxon>Anguinidae</taxon>
        <taxon>Anguininae</taxon>
        <taxon>Ditylenchus</taxon>
    </lineage>
</organism>
<keyword evidence="2" id="KW-0325">Glycoprotein</keyword>
<dbReference type="SUPFAM" id="SSF53187">
    <property type="entry name" value="Zn-dependent exopeptidases"/>
    <property type="match status" value="1"/>
</dbReference>
<keyword evidence="6" id="KW-1185">Reference proteome</keyword>
<evidence type="ECO:0000256" key="1">
    <source>
        <dbReference type="ARBA" id="ARBA00005988"/>
    </source>
</evidence>
<comment type="similarity">
    <text evidence="1 3">Belongs to the peptidase M14 family.</text>
</comment>
<protein>
    <submittedName>
        <fullName evidence="7">Peptidase M14 carboxypeptidase A domain-containing protein</fullName>
    </submittedName>
</protein>
<feature type="compositionally biased region" description="Polar residues" evidence="4">
    <location>
        <begin position="1"/>
        <end position="16"/>
    </location>
</feature>
<dbReference type="AlphaFoldDB" id="A0A915DBM0"/>
<dbReference type="WBParaSite" id="jg18163">
    <property type="protein sequence ID" value="jg18163"/>
    <property type="gene ID" value="jg18163"/>
</dbReference>
<dbReference type="InterPro" id="IPR008969">
    <property type="entry name" value="CarboxyPept-like_regulatory"/>
</dbReference>
<evidence type="ECO:0000259" key="5">
    <source>
        <dbReference type="PROSITE" id="PS52035"/>
    </source>
</evidence>
<name>A0A915DBM0_9BILA</name>
<dbReference type="Proteomes" id="UP000887574">
    <property type="component" value="Unplaced"/>
</dbReference>
<dbReference type="InterPro" id="IPR000834">
    <property type="entry name" value="Peptidase_M14"/>
</dbReference>
<dbReference type="PANTHER" id="PTHR11532:SF62">
    <property type="entry name" value="CARBOXYPEPTIDASE D"/>
    <property type="match status" value="1"/>
</dbReference>
<feature type="active site" description="Proton donor/acceptor" evidence="3">
    <location>
        <position position="112"/>
    </location>
</feature>
<dbReference type="GO" id="GO:0006518">
    <property type="term" value="P:peptide metabolic process"/>
    <property type="evidence" value="ECO:0007669"/>
    <property type="project" value="TreeGrafter"/>
</dbReference>
<evidence type="ECO:0000256" key="2">
    <source>
        <dbReference type="ARBA" id="ARBA00023180"/>
    </source>
</evidence>
<dbReference type="Pfam" id="PF13620">
    <property type="entry name" value="CarboxypepD_reg"/>
    <property type="match status" value="1"/>
</dbReference>
<evidence type="ECO:0000256" key="3">
    <source>
        <dbReference type="PROSITE-ProRule" id="PRU01379"/>
    </source>
</evidence>
<feature type="domain" description="Peptidase M14" evidence="5">
    <location>
        <begin position="1"/>
        <end position="142"/>
    </location>
</feature>
<dbReference type="Pfam" id="PF00246">
    <property type="entry name" value="Peptidase_M14"/>
    <property type="match status" value="1"/>
</dbReference>
<dbReference type="Gene3D" id="2.60.40.1120">
    <property type="entry name" value="Carboxypeptidase-like, regulatory domain"/>
    <property type="match status" value="1"/>
</dbReference>
<dbReference type="CDD" id="cd11308">
    <property type="entry name" value="Peptidase_M14NE-CP-C_like"/>
    <property type="match status" value="1"/>
</dbReference>
<dbReference type="GO" id="GO:0008270">
    <property type="term" value="F:zinc ion binding"/>
    <property type="evidence" value="ECO:0007669"/>
    <property type="project" value="InterPro"/>
</dbReference>
<evidence type="ECO:0000256" key="4">
    <source>
        <dbReference type="SAM" id="MobiDB-lite"/>
    </source>
</evidence>
<evidence type="ECO:0000313" key="6">
    <source>
        <dbReference type="Proteomes" id="UP000887574"/>
    </source>
</evidence>
<proteinExistence type="inferred from homology"/>
<evidence type="ECO:0000313" key="7">
    <source>
        <dbReference type="WBParaSite" id="jg18163"/>
    </source>
</evidence>
<dbReference type="PROSITE" id="PS52035">
    <property type="entry name" value="PEPTIDASE_M14"/>
    <property type="match status" value="1"/>
</dbReference>